<evidence type="ECO:0000256" key="15">
    <source>
        <dbReference type="ARBA" id="ARBA00023303"/>
    </source>
</evidence>
<dbReference type="GO" id="GO:0042734">
    <property type="term" value="C:presynaptic membrane"/>
    <property type="evidence" value="ECO:0007669"/>
    <property type="project" value="UniProtKB-SubCell"/>
</dbReference>
<dbReference type="GO" id="GO:0005768">
    <property type="term" value="C:endosome"/>
    <property type="evidence" value="ECO:0007669"/>
    <property type="project" value="UniProtKB-SubCell"/>
</dbReference>
<evidence type="ECO:0000256" key="11">
    <source>
        <dbReference type="ARBA" id="ARBA00022989"/>
    </source>
</evidence>
<evidence type="ECO:0000256" key="10">
    <source>
        <dbReference type="ARBA" id="ARBA00022753"/>
    </source>
</evidence>
<keyword evidence="9 20" id="KW-0812">Transmembrane</keyword>
<evidence type="ECO:0000256" key="4">
    <source>
        <dbReference type="ARBA" id="ARBA00016120"/>
    </source>
</evidence>
<evidence type="ECO:0000256" key="5">
    <source>
        <dbReference type="ARBA" id="ARBA00022448"/>
    </source>
</evidence>
<evidence type="ECO:0000256" key="14">
    <source>
        <dbReference type="ARBA" id="ARBA00023273"/>
    </source>
</evidence>
<protein>
    <recommendedName>
        <fullName evidence="4">Calcium channel flower</fullName>
    </recommendedName>
</protein>
<dbReference type="PANTHER" id="PTHR13314:SF2">
    <property type="entry name" value="CALCIUM CHANNEL FLOWER HOMOLOG"/>
    <property type="match status" value="1"/>
</dbReference>
<comment type="subunit">
    <text evidence="18">Homomultimer. Associates with the dally/ magu complex.</text>
</comment>
<keyword evidence="14" id="KW-0966">Cell projection</keyword>
<dbReference type="InterPro" id="IPR019365">
    <property type="entry name" value="TVP18/Ca-channel_flower"/>
</dbReference>
<keyword evidence="8" id="KW-0107">Calcium channel</keyword>
<feature type="transmembrane region" description="Helical" evidence="20">
    <location>
        <begin position="35"/>
        <end position="55"/>
    </location>
</feature>
<evidence type="ECO:0000256" key="1">
    <source>
        <dbReference type="ARBA" id="ARBA00004177"/>
    </source>
</evidence>
<evidence type="ECO:0000256" key="3">
    <source>
        <dbReference type="ARBA" id="ARBA00010023"/>
    </source>
</evidence>
<sequence length="210" mass="22991">MSFMEKVGSLMRRPGEDAVPKDEVPWWMKYLGRGLGTVGGGIAIFLGVWNCLGILTGNVSCLVSGMWQMVAGFTVIVIEAPCCCMFIDFVQKLSEWVDKKPYWNRAVFYCGIAIPAFLLCIGLSSFLGSGLIFATGVVYGMMSLGKKASREEMQANMAAQQQQQPPPPQQYQPPQRQQQQQQQQSSQGAKSNLMENAAPMGNSNAVIPPV</sequence>
<feature type="region of interest" description="Disordered" evidence="19">
    <location>
        <begin position="153"/>
        <end position="210"/>
    </location>
</feature>
<feature type="transmembrane region" description="Helical" evidence="20">
    <location>
        <begin position="67"/>
        <end position="90"/>
    </location>
</feature>
<dbReference type="GO" id="GO:0006897">
    <property type="term" value="P:endocytosis"/>
    <property type="evidence" value="ECO:0007669"/>
    <property type="project" value="UniProtKB-KW"/>
</dbReference>
<organism evidence="21">
    <name type="scientific">Rhodnius neglectus</name>
    <dbReference type="NCBI Taxonomy" id="72488"/>
    <lineage>
        <taxon>Eukaryota</taxon>
        <taxon>Metazoa</taxon>
        <taxon>Ecdysozoa</taxon>
        <taxon>Arthropoda</taxon>
        <taxon>Hexapoda</taxon>
        <taxon>Insecta</taxon>
        <taxon>Pterygota</taxon>
        <taxon>Neoptera</taxon>
        <taxon>Paraneoptera</taxon>
        <taxon>Hemiptera</taxon>
        <taxon>Heteroptera</taxon>
        <taxon>Panheteroptera</taxon>
        <taxon>Cimicomorpha</taxon>
        <taxon>Reduviidae</taxon>
        <taxon>Triatominae</taxon>
        <taxon>Rhodnius</taxon>
    </lineage>
</organism>
<dbReference type="EMBL" id="GDKW01000050">
    <property type="protein sequence ID" value="JAI56545.1"/>
    <property type="molecule type" value="mRNA"/>
</dbReference>
<keyword evidence="5" id="KW-0813">Transport</keyword>
<feature type="transmembrane region" description="Helical" evidence="20">
    <location>
        <begin position="102"/>
        <end position="119"/>
    </location>
</feature>
<keyword evidence="10" id="KW-0967">Endosome</keyword>
<feature type="compositionally biased region" description="Polar residues" evidence="19">
    <location>
        <begin position="185"/>
        <end position="194"/>
    </location>
</feature>
<evidence type="ECO:0000256" key="12">
    <source>
        <dbReference type="ARBA" id="ARBA00023065"/>
    </source>
</evidence>
<evidence type="ECO:0000256" key="8">
    <source>
        <dbReference type="ARBA" id="ARBA00022673"/>
    </source>
</evidence>
<evidence type="ECO:0000256" key="19">
    <source>
        <dbReference type="SAM" id="MobiDB-lite"/>
    </source>
</evidence>
<dbReference type="GO" id="GO:0030672">
    <property type="term" value="C:synaptic vesicle membrane"/>
    <property type="evidence" value="ECO:0007669"/>
    <property type="project" value="UniProtKB-SubCell"/>
</dbReference>
<evidence type="ECO:0000256" key="13">
    <source>
        <dbReference type="ARBA" id="ARBA00023136"/>
    </source>
</evidence>
<feature type="compositionally biased region" description="Polar residues" evidence="19">
    <location>
        <begin position="201"/>
        <end position="210"/>
    </location>
</feature>
<dbReference type="Pfam" id="PF10233">
    <property type="entry name" value="Cg6151-P"/>
    <property type="match status" value="1"/>
</dbReference>
<keyword evidence="16" id="KW-0968">Cytoplasmic vesicle</keyword>
<evidence type="ECO:0000256" key="17">
    <source>
        <dbReference type="ARBA" id="ARBA00034111"/>
    </source>
</evidence>
<reference evidence="21" key="1">
    <citation type="journal article" date="2016" name="PLoS Negl. Trop. Dis.">
        <title>A Deep Insight into the Sialome of Rhodnius neglectus, a Vector of Chagas Disease.</title>
        <authorList>
            <person name="Santiago P.B."/>
            <person name="Assumpcao T.C."/>
            <person name="Araujo C.N."/>
            <person name="Bastos I.M."/>
            <person name="Neves D."/>
            <person name="Silva I.G."/>
            <person name="Charneau S."/>
            <person name="Queiroz R.M."/>
            <person name="Raiol T."/>
            <person name="Oliveira J.V."/>
            <person name="Sousa M.V."/>
            <person name="Calvo E."/>
            <person name="Ribeiro J.M."/>
            <person name="Santana J.M."/>
        </authorList>
    </citation>
    <scope>NUCLEOTIDE SEQUENCE</scope>
    <source>
        <tissue evidence="21">Salivary glands</tissue>
    </source>
</reference>
<dbReference type="GO" id="GO:0005262">
    <property type="term" value="F:calcium channel activity"/>
    <property type="evidence" value="ECO:0007669"/>
    <property type="project" value="UniProtKB-KW"/>
</dbReference>
<evidence type="ECO:0000256" key="2">
    <source>
        <dbReference type="ARBA" id="ARBA00004644"/>
    </source>
</evidence>
<keyword evidence="15" id="KW-0407">Ion channel</keyword>
<dbReference type="PANTHER" id="PTHR13314">
    <property type="entry name" value="CALCIUM CHANNEL FLOWER HOMOLOG"/>
    <property type="match status" value="1"/>
</dbReference>
<evidence type="ECO:0000256" key="9">
    <source>
        <dbReference type="ARBA" id="ARBA00022692"/>
    </source>
</evidence>
<keyword evidence="6" id="KW-0109">Calcium transport</keyword>
<keyword evidence="12" id="KW-0406">Ion transport</keyword>
<keyword evidence="7" id="KW-0254">Endocytosis</keyword>
<keyword evidence="11 20" id="KW-1133">Transmembrane helix</keyword>
<evidence type="ECO:0000256" key="16">
    <source>
        <dbReference type="ARBA" id="ARBA00023329"/>
    </source>
</evidence>
<accession>A0A0P4W0X5</accession>
<evidence type="ECO:0000313" key="21">
    <source>
        <dbReference type="EMBL" id="JAI56545.1"/>
    </source>
</evidence>
<evidence type="ECO:0000256" key="18">
    <source>
        <dbReference type="ARBA" id="ARBA00046506"/>
    </source>
</evidence>
<keyword evidence="6" id="KW-0106">Calcium</keyword>
<comment type="subcellular location">
    <subcellularLocation>
        <location evidence="2">Cytoplasmic vesicle</location>
        <location evidence="2">Secretory vesicle</location>
        <location evidence="2">Synaptic vesicle membrane</location>
        <topology evidence="2">Multi-pass membrane protein</topology>
    </subcellularLocation>
    <subcellularLocation>
        <location evidence="1">Endosome</location>
    </subcellularLocation>
    <subcellularLocation>
        <location evidence="17">Presynaptic cell membrane</location>
    </subcellularLocation>
</comment>
<name>A0A0P4W0X5_9HEMI</name>
<comment type="similarity">
    <text evidence="3">Belongs to the calcium channel flower family.</text>
</comment>
<evidence type="ECO:0000256" key="6">
    <source>
        <dbReference type="ARBA" id="ARBA00022568"/>
    </source>
</evidence>
<proteinExistence type="evidence at transcript level"/>
<evidence type="ECO:0000256" key="7">
    <source>
        <dbReference type="ARBA" id="ARBA00022583"/>
    </source>
</evidence>
<evidence type="ECO:0000256" key="20">
    <source>
        <dbReference type="SAM" id="Phobius"/>
    </source>
</evidence>
<keyword evidence="13 20" id="KW-0472">Membrane</keyword>
<dbReference type="AlphaFoldDB" id="A0A0P4W0X5"/>
<feature type="compositionally biased region" description="Low complexity" evidence="19">
    <location>
        <begin position="172"/>
        <end position="184"/>
    </location>
</feature>
<dbReference type="SMART" id="SM01077">
    <property type="entry name" value="Cg6151-P"/>
    <property type="match status" value="1"/>
</dbReference>